<gene>
    <name evidence="2" type="ORF">AWB85_08170</name>
</gene>
<sequence>MCYAATAAVAFLYLPLAMNYTWPLFFPGTPRLQDGLNTLINGSAYAVGEGSVEAVRHRDYSEHRAVMAVHTTLGAIALGLAMFQFSGRMRSRHPAAHRWMGRAYLALMTVSMLTAIVFLAAAPYVGHFIGRAFDLQLWALALGTLGSAWFALYAIRNRDVITHRAWMTYSVALMMTAPLLRVLWIGIQPIVPQHDLLTNLGASAIVLGVMAPFGAAAAFVMVQPAGSAPVRRHSVASYVLSAGLALLGSIGYAALALRLPEYIPRSLAAYHLVPLWIALTISVAGAWRARARGQGVREQRWRWLMWGLAIAPIAACATVVVSAPVYSASDAVIAGGMVGAPGPITVAFALIVHNAARRIPGPTARTAPRDNVTTAAAA</sequence>
<feature type="transmembrane region" description="Helical" evidence="1">
    <location>
        <begin position="267"/>
        <end position="289"/>
    </location>
</feature>
<comment type="caution">
    <text evidence="2">The sequence shown here is derived from an EMBL/GenBank/DDBJ whole genome shotgun (WGS) entry which is preliminary data.</text>
</comment>
<dbReference type="EMBL" id="LQYE01000023">
    <property type="protein sequence ID" value="OAT68286.1"/>
    <property type="molecule type" value="Genomic_DNA"/>
</dbReference>
<dbReference type="Proteomes" id="UP000186919">
    <property type="component" value="Unassembled WGS sequence"/>
</dbReference>
<dbReference type="Pfam" id="PF10067">
    <property type="entry name" value="DUF2306"/>
    <property type="match status" value="1"/>
</dbReference>
<accession>A0A179VDC3</accession>
<feature type="transmembrane region" description="Helical" evidence="1">
    <location>
        <begin position="104"/>
        <end position="125"/>
    </location>
</feature>
<evidence type="ECO:0000313" key="2">
    <source>
        <dbReference type="EMBL" id="OAT68286.1"/>
    </source>
</evidence>
<name>A0A179VDC3_9MYCO</name>
<feature type="transmembrane region" description="Helical" evidence="1">
    <location>
        <begin position="65"/>
        <end position="83"/>
    </location>
</feature>
<evidence type="ECO:0000313" key="3">
    <source>
        <dbReference type="Proteomes" id="UP000186919"/>
    </source>
</evidence>
<feature type="transmembrane region" description="Helical" evidence="1">
    <location>
        <begin position="137"/>
        <end position="155"/>
    </location>
</feature>
<feature type="transmembrane region" description="Helical" evidence="1">
    <location>
        <begin position="301"/>
        <end position="326"/>
    </location>
</feature>
<feature type="transmembrane region" description="Helical" evidence="1">
    <location>
        <begin position="234"/>
        <end position="255"/>
    </location>
</feature>
<protein>
    <recommendedName>
        <fullName evidence="4">DUF2306 domain-containing protein</fullName>
    </recommendedName>
</protein>
<feature type="transmembrane region" description="Helical" evidence="1">
    <location>
        <begin position="167"/>
        <end position="187"/>
    </location>
</feature>
<dbReference type="AlphaFoldDB" id="A0A179VDC3"/>
<evidence type="ECO:0000256" key="1">
    <source>
        <dbReference type="SAM" id="Phobius"/>
    </source>
</evidence>
<dbReference type="InterPro" id="IPR018750">
    <property type="entry name" value="DUF2306_membrane"/>
</dbReference>
<organism evidence="2 3">
    <name type="scientific">Mycobacteroides immunogenum</name>
    <dbReference type="NCBI Taxonomy" id="83262"/>
    <lineage>
        <taxon>Bacteria</taxon>
        <taxon>Bacillati</taxon>
        <taxon>Actinomycetota</taxon>
        <taxon>Actinomycetes</taxon>
        <taxon>Mycobacteriales</taxon>
        <taxon>Mycobacteriaceae</taxon>
        <taxon>Mycobacteroides</taxon>
    </lineage>
</organism>
<keyword evidence="1" id="KW-1133">Transmembrane helix</keyword>
<feature type="transmembrane region" description="Helical" evidence="1">
    <location>
        <begin position="199"/>
        <end position="222"/>
    </location>
</feature>
<keyword evidence="1" id="KW-0472">Membrane</keyword>
<feature type="transmembrane region" description="Helical" evidence="1">
    <location>
        <begin position="332"/>
        <end position="352"/>
    </location>
</feature>
<evidence type="ECO:0008006" key="4">
    <source>
        <dbReference type="Google" id="ProtNLM"/>
    </source>
</evidence>
<reference evidence="2 3" key="1">
    <citation type="submission" date="2016-01" db="EMBL/GenBank/DDBJ databases">
        <title>Mycobacterium immunogenum strain CD11_6 genome sequencing and assembly.</title>
        <authorList>
            <person name="Kaur G."/>
            <person name="Nair G.R."/>
            <person name="Mayilraj S."/>
        </authorList>
    </citation>
    <scope>NUCLEOTIDE SEQUENCE [LARGE SCALE GENOMIC DNA]</scope>
    <source>
        <strain evidence="2 3">CD11-6</strain>
    </source>
</reference>
<keyword evidence="1" id="KW-0812">Transmembrane</keyword>
<proteinExistence type="predicted"/>